<proteinExistence type="predicted"/>
<dbReference type="EMBL" id="CP092865">
    <property type="protein sequence ID" value="UYV64583.1"/>
    <property type="molecule type" value="Genomic_DNA"/>
</dbReference>
<protein>
    <submittedName>
        <fullName evidence="1">Uncharacterized protein</fullName>
    </submittedName>
</protein>
<dbReference type="Proteomes" id="UP001235939">
    <property type="component" value="Chromosome 03"/>
</dbReference>
<gene>
    <name evidence="1" type="ORF">LAZ67_3001245</name>
</gene>
<sequence>MIPIEVTEMHVDLTTIKDSTKNCSNSDLSYANSFVKNGGYIVRSDASSPKPSGQLRRTTKESVTFVGNTRQQQALNKAISSAATFDQCCYVEWYADFHPVHYMKALEELLGKGSV</sequence>
<organism evidence="1 2">
    <name type="scientific">Cordylochernes scorpioides</name>
    <dbReference type="NCBI Taxonomy" id="51811"/>
    <lineage>
        <taxon>Eukaryota</taxon>
        <taxon>Metazoa</taxon>
        <taxon>Ecdysozoa</taxon>
        <taxon>Arthropoda</taxon>
        <taxon>Chelicerata</taxon>
        <taxon>Arachnida</taxon>
        <taxon>Pseudoscorpiones</taxon>
        <taxon>Cheliferoidea</taxon>
        <taxon>Chernetidae</taxon>
        <taxon>Cordylochernes</taxon>
    </lineage>
</organism>
<accession>A0ABY6K7M1</accession>
<name>A0ABY6K7M1_9ARAC</name>
<evidence type="ECO:0000313" key="1">
    <source>
        <dbReference type="EMBL" id="UYV64583.1"/>
    </source>
</evidence>
<keyword evidence="2" id="KW-1185">Reference proteome</keyword>
<reference evidence="1 2" key="1">
    <citation type="submission" date="2022-01" db="EMBL/GenBank/DDBJ databases">
        <title>A chromosomal length assembly of Cordylochernes scorpioides.</title>
        <authorList>
            <person name="Zeh D."/>
            <person name="Zeh J."/>
        </authorList>
    </citation>
    <scope>NUCLEOTIDE SEQUENCE [LARGE SCALE GENOMIC DNA]</scope>
    <source>
        <strain evidence="1">IN4F17</strain>
        <tissue evidence="1">Whole Body</tissue>
    </source>
</reference>
<evidence type="ECO:0000313" key="2">
    <source>
        <dbReference type="Proteomes" id="UP001235939"/>
    </source>
</evidence>